<dbReference type="OrthoDB" id="664960at2759"/>
<dbReference type="AlphaFoldDB" id="A0A2G2X3V6"/>
<sequence length="134" mass="15552">MEAVAGKVIDLIEKADRADDMKTRVENQERSGRKKRKQEVESWLNEVEQLKEEFHQLKEEATRGKKNIGDLEKMDERVGELLEQSRDFGELVCDVYESECPMQVQPVQEEKSKQNLDLTCLAALWTIFCHGLLL</sequence>
<dbReference type="Proteomes" id="UP000224567">
    <property type="component" value="Unassembled WGS sequence"/>
</dbReference>
<dbReference type="EMBL" id="MLFT02000003">
    <property type="protein sequence ID" value="PHT52176.1"/>
    <property type="molecule type" value="Genomic_DNA"/>
</dbReference>
<gene>
    <name evidence="2" type="ORF">CQW23_06638</name>
</gene>
<reference evidence="2 3" key="1">
    <citation type="journal article" date="2017" name="Genome Biol.">
        <title>New reference genome sequences of hot pepper reveal the massive evolution of plant disease-resistance genes by retroduplication.</title>
        <authorList>
            <person name="Kim S."/>
            <person name="Park J."/>
            <person name="Yeom S.I."/>
            <person name="Kim Y.M."/>
            <person name="Seo E."/>
            <person name="Kim K.T."/>
            <person name="Kim M.S."/>
            <person name="Lee J.M."/>
            <person name="Cheong K."/>
            <person name="Shin H.S."/>
            <person name="Kim S.B."/>
            <person name="Han K."/>
            <person name="Lee J."/>
            <person name="Park M."/>
            <person name="Lee H.A."/>
            <person name="Lee H.Y."/>
            <person name="Lee Y."/>
            <person name="Oh S."/>
            <person name="Lee J.H."/>
            <person name="Choi E."/>
            <person name="Choi E."/>
            <person name="Lee S.E."/>
            <person name="Jeon J."/>
            <person name="Kim H."/>
            <person name="Choi G."/>
            <person name="Song H."/>
            <person name="Lee J."/>
            <person name="Lee S.C."/>
            <person name="Kwon J.K."/>
            <person name="Lee H.Y."/>
            <person name="Koo N."/>
            <person name="Hong Y."/>
            <person name="Kim R.W."/>
            <person name="Kang W.H."/>
            <person name="Huh J.H."/>
            <person name="Kang B.C."/>
            <person name="Yang T.J."/>
            <person name="Lee Y.H."/>
            <person name="Bennetzen J.L."/>
            <person name="Choi D."/>
        </authorList>
    </citation>
    <scope>NUCLEOTIDE SEQUENCE [LARGE SCALE GENOMIC DNA]</scope>
    <source>
        <strain evidence="3">cv. PBC81</strain>
    </source>
</reference>
<keyword evidence="3" id="KW-1185">Reference proteome</keyword>
<name>A0A2G2X3V6_CAPBA</name>
<feature type="region of interest" description="Disordered" evidence="1">
    <location>
        <begin position="16"/>
        <end position="38"/>
    </location>
</feature>
<evidence type="ECO:0000313" key="3">
    <source>
        <dbReference type="Proteomes" id="UP000224567"/>
    </source>
</evidence>
<evidence type="ECO:0000313" key="2">
    <source>
        <dbReference type="EMBL" id="PHT52176.1"/>
    </source>
</evidence>
<proteinExistence type="predicted"/>
<feature type="compositionally biased region" description="Basic and acidic residues" evidence="1">
    <location>
        <begin position="16"/>
        <end position="31"/>
    </location>
</feature>
<protein>
    <submittedName>
        <fullName evidence="2">Uncharacterized protein</fullName>
    </submittedName>
</protein>
<reference evidence="3" key="2">
    <citation type="journal article" date="2017" name="J. Anim. Genet.">
        <title>Multiple reference genome sequences of hot pepper reveal the massive evolution of plant disease resistance genes by retroduplication.</title>
        <authorList>
            <person name="Kim S."/>
            <person name="Park J."/>
            <person name="Yeom S.-I."/>
            <person name="Kim Y.-M."/>
            <person name="Seo E."/>
            <person name="Kim K.-T."/>
            <person name="Kim M.-S."/>
            <person name="Lee J.M."/>
            <person name="Cheong K."/>
            <person name="Shin H.-S."/>
            <person name="Kim S.-B."/>
            <person name="Han K."/>
            <person name="Lee J."/>
            <person name="Park M."/>
            <person name="Lee H.-A."/>
            <person name="Lee H.-Y."/>
            <person name="Lee Y."/>
            <person name="Oh S."/>
            <person name="Lee J.H."/>
            <person name="Choi E."/>
            <person name="Choi E."/>
            <person name="Lee S.E."/>
            <person name="Jeon J."/>
            <person name="Kim H."/>
            <person name="Choi G."/>
            <person name="Song H."/>
            <person name="Lee J."/>
            <person name="Lee S.-C."/>
            <person name="Kwon J.-K."/>
            <person name="Lee H.-Y."/>
            <person name="Koo N."/>
            <person name="Hong Y."/>
            <person name="Kim R.W."/>
            <person name="Kang W.-H."/>
            <person name="Huh J.H."/>
            <person name="Kang B.-C."/>
            <person name="Yang T.-J."/>
            <person name="Lee Y.-H."/>
            <person name="Bennetzen J.L."/>
            <person name="Choi D."/>
        </authorList>
    </citation>
    <scope>NUCLEOTIDE SEQUENCE [LARGE SCALE GENOMIC DNA]</scope>
    <source>
        <strain evidence="3">cv. PBC81</strain>
    </source>
</reference>
<evidence type="ECO:0000256" key="1">
    <source>
        <dbReference type="SAM" id="MobiDB-lite"/>
    </source>
</evidence>
<comment type="caution">
    <text evidence="2">The sequence shown here is derived from an EMBL/GenBank/DDBJ whole genome shotgun (WGS) entry which is preliminary data.</text>
</comment>
<organism evidence="2 3">
    <name type="scientific">Capsicum baccatum</name>
    <name type="common">Peruvian pepper</name>
    <dbReference type="NCBI Taxonomy" id="33114"/>
    <lineage>
        <taxon>Eukaryota</taxon>
        <taxon>Viridiplantae</taxon>
        <taxon>Streptophyta</taxon>
        <taxon>Embryophyta</taxon>
        <taxon>Tracheophyta</taxon>
        <taxon>Spermatophyta</taxon>
        <taxon>Magnoliopsida</taxon>
        <taxon>eudicotyledons</taxon>
        <taxon>Gunneridae</taxon>
        <taxon>Pentapetalae</taxon>
        <taxon>asterids</taxon>
        <taxon>lamiids</taxon>
        <taxon>Solanales</taxon>
        <taxon>Solanaceae</taxon>
        <taxon>Solanoideae</taxon>
        <taxon>Capsiceae</taxon>
        <taxon>Capsicum</taxon>
    </lineage>
</organism>
<accession>A0A2G2X3V6</accession>